<feature type="repeat" description="RCC1" evidence="1">
    <location>
        <begin position="145"/>
        <end position="205"/>
    </location>
</feature>
<dbReference type="InterPro" id="IPR000408">
    <property type="entry name" value="Reg_chr_condens"/>
</dbReference>
<dbReference type="EMBL" id="MU167317">
    <property type="protein sequence ID" value="KAG0143509.1"/>
    <property type="molecule type" value="Genomic_DNA"/>
</dbReference>
<accession>A0A9P6NG49</accession>
<dbReference type="InterPro" id="IPR051553">
    <property type="entry name" value="Ran_GTPase-activating"/>
</dbReference>
<evidence type="ECO:0000313" key="3">
    <source>
        <dbReference type="EMBL" id="KAG0143509.1"/>
    </source>
</evidence>
<sequence length="619" mass="68677">MTTLTQSSLTGLPLDVFLDSLLPLLPLHDLLSLAATCHALHTLIHSTQSIWRSRVEAEFRFPAGATGRLDGFQTLYRKLSKPQVWVWGQFRNSRMGLDRHERLIERVLIGFDQVPTPLRLEAVESKALVDLQAGGWSFHGLSVDGHIWCWGTMDAASSNWNVRLNSLVYACQEQRERPERLEVDGLPTFRSISCGRQHVLALADDGQLYEWYSWKRIARLVSTPWKALTQISAGWNLSGALTKSGEVHIWKEASRTEVEDGLNGMNTQEEDNAVLFELDSADRVIKTPNLPDQVIRIALGEDFIICLTESAKVYKLDLSLPSASIHSPASAAENFRPVMRAAFLDGRRAWEYLQNFSEPDNLDRFLSKALPDHVQDQNYRPKITHISAQYRSFVSYSVAAEGNGNSFVFMGTKESGAKDDPVVIPGLQKRGVIQVSLGDHHFLALLSNGQVLSWGSYSAGALGLGHPQHPHRPLFGSPPQDASDYRQGIPNPTALQSFSGTDGCWEGDEVMTRRYVFSITAAGWHSGCLAFGLDEGEDLDQGLDVILEVEGSNSRKEEVSRPVLNPNGRVRFRIGYPGRFMRGRGRGVLDHHGFAQTSQAHGAMNHEEAETGGGETNVD</sequence>
<feature type="repeat" description="RCC1" evidence="1">
    <location>
        <begin position="396"/>
        <end position="448"/>
    </location>
</feature>
<keyword evidence="4" id="KW-1185">Reference proteome</keyword>
<dbReference type="InterPro" id="IPR009091">
    <property type="entry name" value="RCC1/BLIP-II"/>
</dbReference>
<dbReference type="InterPro" id="IPR036047">
    <property type="entry name" value="F-box-like_dom_sf"/>
</dbReference>
<dbReference type="PANTHER" id="PTHR45982">
    <property type="entry name" value="REGULATOR OF CHROMOSOME CONDENSATION"/>
    <property type="match status" value="1"/>
</dbReference>
<feature type="region of interest" description="Disordered" evidence="2">
    <location>
        <begin position="597"/>
        <end position="619"/>
    </location>
</feature>
<reference evidence="3" key="1">
    <citation type="submission" date="2013-11" db="EMBL/GenBank/DDBJ databases">
        <title>Genome sequence of the fusiform rust pathogen reveals effectors for host alternation and coevolution with pine.</title>
        <authorList>
            <consortium name="DOE Joint Genome Institute"/>
            <person name="Smith K."/>
            <person name="Pendleton A."/>
            <person name="Kubisiak T."/>
            <person name="Anderson C."/>
            <person name="Salamov A."/>
            <person name="Aerts A."/>
            <person name="Riley R."/>
            <person name="Clum A."/>
            <person name="Lindquist E."/>
            <person name="Ence D."/>
            <person name="Campbell M."/>
            <person name="Kronenberg Z."/>
            <person name="Feau N."/>
            <person name="Dhillon B."/>
            <person name="Hamelin R."/>
            <person name="Burleigh J."/>
            <person name="Smith J."/>
            <person name="Yandell M."/>
            <person name="Nelson C."/>
            <person name="Grigoriev I."/>
            <person name="Davis J."/>
        </authorList>
    </citation>
    <scope>NUCLEOTIDE SEQUENCE</scope>
    <source>
        <strain evidence="3">G11</strain>
    </source>
</reference>
<comment type="caution">
    <text evidence="3">The sequence shown here is derived from an EMBL/GenBank/DDBJ whole genome shotgun (WGS) entry which is preliminary data.</text>
</comment>
<feature type="repeat" description="RCC1" evidence="1">
    <location>
        <begin position="449"/>
        <end position="532"/>
    </location>
</feature>
<evidence type="ECO:0000313" key="4">
    <source>
        <dbReference type="Proteomes" id="UP000886653"/>
    </source>
</evidence>
<dbReference type="OrthoDB" id="61110at2759"/>
<evidence type="ECO:0000256" key="2">
    <source>
        <dbReference type="SAM" id="MobiDB-lite"/>
    </source>
</evidence>
<dbReference type="Gene3D" id="2.130.10.30">
    <property type="entry name" value="Regulator of chromosome condensation 1/beta-lactamase-inhibitor protein II"/>
    <property type="match status" value="2"/>
</dbReference>
<protein>
    <recommendedName>
        <fullName evidence="5">F-box domain-containing protein</fullName>
    </recommendedName>
</protein>
<dbReference type="SUPFAM" id="SSF81383">
    <property type="entry name" value="F-box domain"/>
    <property type="match status" value="1"/>
</dbReference>
<dbReference type="Pfam" id="PF13540">
    <property type="entry name" value="RCC1_2"/>
    <property type="match status" value="1"/>
</dbReference>
<gene>
    <name evidence="3" type="ORF">CROQUDRAFT_48734</name>
</gene>
<name>A0A9P6NG49_9BASI</name>
<evidence type="ECO:0000256" key="1">
    <source>
        <dbReference type="PROSITE-ProRule" id="PRU00235"/>
    </source>
</evidence>
<dbReference type="GO" id="GO:0005085">
    <property type="term" value="F:guanyl-nucleotide exchange factor activity"/>
    <property type="evidence" value="ECO:0007669"/>
    <property type="project" value="TreeGrafter"/>
</dbReference>
<dbReference type="PROSITE" id="PS50012">
    <property type="entry name" value="RCC1_3"/>
    <property type="match status" value="3"/>
</dbReference>
<organism evidence="3 4">
    <name type="scientific">Cronartium quercuum f. sp. fusiforme G11</name>
    <dbReference type="NCBI Taxonomy" id="708437"/>
    <lineage>
        <taxon>Eukaryota</taxon>
        <taxon>Fungi</taxon>
        <taxon>Dikarya</taxon>
        <taxon>Basidiomycota</taxon>
        <taxon>Pucciniomycotina</taxon>
        <taxon>Pucciniomycetes</taxon>
        <taxon>Pucciniales</taxon>
        <taxon>Coleosporiaceae</taxon>
        <taxon>Cronartium</taxon>
    </lineage>
</organism>
<dbReference type="PANTHER" id="PTHR45982:SF3">
    <property type="entry name" value="F-BOX PROTEIN POF9"/>
    <property type="match status" value="1"/>
</dbReference>
<dbReference type="SUPFAM" id="SSF50985">
    <property type="entry name" value="RCC1/BLIP-II"/>
    <property type="match status" value="1"/>
</dbReference>
<dbReference type="Proteomes" id="UP000886653">
    <property type="component" value="Unassembled WGS sequence"/>
</dbReference>
<proteinExistence type="predicted"/>
<dbReference type="GO" id="GO:0005737">
    <property type="term" value="C:cytoplasm"/>
    <property type="evidence" value="ECO:0007669"/>
    <property type="project" value="TreeGrafter"/>
</dbReference>
<dbReference type="AlphaFoldDB" id="A0A9P6NG49"/>
<evidence type="ECO:0008006" key="5">
    <source>
        <dbReference type="Google" id="ProtNLM"/>
    </source>
</evidence>